<reference evidence="2 3" key="1">
    <citation type="submission" date="2020-08" db="EMBL/GenBank/DDBJ databases">
        <title>Sequencing the genomes of 1000 actinobacteria strains.</title>
        <authorList>
            <person name="Klenk H.-P."/>
        </authorList>
    </citation>
    <scope>NUCLEOTIDE SEQUENCE [LARGE SCALE GENOMIC DNA]</scope>
    <source>
        <strain evidence="2 3">DSM 45584</strain>
    </source>
</reference>
<dbReference type="AlphaFoldDB" id="A0A840Q4Z0"/>
<sequence length="118" mass="13413">MPHRVFVYGYAVLFACDAAKCLFTNADQAVVAQHEHDAHGPGWMAATTAAVNPTIEGRLMPTKIPHETLMFVYRCTHDECEFSDRYCDVVADHERDAHARQSPSLPNHTRARREFRTK</sequence>
<feature type="region of interest" description="Disordered" evidence="1">
    <location>
        <begin position="95"/>
        <end position="118"/>
    </location>
</feature>
<name>A0A840Q4Z0_9PSEU</name>
<dbReference type="Proteomes" id="UP000584374">
    <property type="component" value="Unassembled WGS sequence"/>
</dbReference>
<dbReference type="EMBL" id="JACHIW010000001">
    <property type="protein sequence ID" value="MBB5154741.1"/>
    <property type="molecule type" value="Genomic_DNA"/>
</dbReference>
<evidence type="ECO:0000313" key="3">
    <source>
        <dbReference type="Proteomes" id="UP000584374"/>
    </source>
</evidence>
<evidence type="ECO:0000256" key="1">
    <source>
        <dbReference type="SAM" id="MobiDB-lite"/>
    </source>
</evidence>
<protein>
    <submittedName>
        <fullName evidence="2">Uncharacterized protein</fullName>
    </submittedName>
</protein>
<proteinExistence type="predicted"/>
<dbReference type="PROSITE" id="PS51257">
    <property type="entry name" value="PROKAR_LIPOPROTEIN"/>
    <property type="match status" value="1"/>
</dbReference>
<organism evidence="2 3">
    <name type="scientific">Saccharopolyspora phatthalungensis</name>
    <dbReference type="NCBI Taxonomy" id="664693"/>
    <lineage>
        <taxon>Bacteria</taxon>
        <taxon>Bacillati</taxon>
        <taxon>Actinomycetota</taxon>
        <taxon>Actinomycetes</taxon>
        <taxon>Pseudonocardiales</taxon>
        <taxon>Pseudonocardiaceae</taxon>
        <taxon>Saccharopolyspora</taxon>
    </lineage>
</organism>
<gene>
    <name evidence="2" type="ORF">BJ970_002275</name>
</gene>
<evidence type="ECO:0000313" key="2">
    <source>
        <dbReference type="EMBL" id="MBB5154741.1"/>
    </source>
</evidence>
<accession>A0A840Q4Z0</accession>
<comment type="caution">
    <text evidence="2">The sequence shown here is derived from an EMBL/GenBank/DDBJ whole genome shotgun (WGS) entry which is preliminary data.</text>
</comment>
<keyword evidence="3" id="KW-1185">Reference proteome</keyword>